<feature type="transmembrane region" description="Helical" evidence="1">
    <location>
        <begin position="106"/>
        <end position="128"/>
    </location>
</feature>
<dbReference type="RefSeq" id="WP_075410658.1">
    <property type="nucleotide sequence ID" value="NZ_MSKK01000002.1"/>
</dbReference>
<feature type="transmembrane region" description="Helical" evidence="1">
    <location>
        <begin position="214"/>
        <end position="239"/>
    </location>
</feature>
<name>A0A1Q8VLV2_9ACTO</name>
<keyword evidence="1" id="KW-0812">Transmembrane</keyword>
<keyword evidence="1" id="KW-0472">Membrane</keyword>
<feature type="transmembrane region" description="Helical" evidence="1">
    <location>
        <begin position="172"/>
        <end position="194"/>
    </location>
</feature>
<gene>
    <name evidence="2" type="ORF">BKH31_00945</name>
</gene>
<dbReference type="Proteomes" id="UP000186471">
    <property type="component" value="Unassembled WGS sequence"/>
</dbReference>
<feature type="transmembrane region" description="Helical" evidence="1">
    <location>
        <begin position="22"/>
        <end position="45"/>
    </location>
</feature>
<dbReference type="OrthoDB" id="3260988at2"/>
<evidence type="ECO:0000313" key="3">
    <source>
        <dbReference type="Proteomes" id="UP000186471"/>
    </source>
</evidence>
<proteinExistence type="predicted"/>
<feature type="transmembrane region" description="Helical" evidence="1">
    <location>
        <begin position="140"/>
        <end position="160"/>
    </location>
</feature>
<sequence length="243" mass="25133">MRPRAMLGLLPADLRRLARDELLAWMPAVPLAMALAARLGVPALLRAVGPGGAGVRGWAARIDVAAFAIVVPVLVGAVVGFMLLGEKEDGVWSVLAVTPTSLRGYLIWRAAGAVVVAAVASGVCVRLAGLDDLGAARTTVLAATGAPLAGAVATGLASWAKDTIQGFAVVKLSLIVLVLPAVAPRGAGAWQWPLAAIPSWWPVRAYWDLIDMGSWWPVWLLGSIVVDLAVVVLGVLGVLRVAP</sequence>
<reference evidence="2 3" key="1">
    <citation type="submission" date="2016-12" db="EMBL/GenBank/DDBJ databases">
        <title>Genomic comparison of strains in the 'Actinomyces naeslundii' group.</title>
        <authorList>
            <person name="Mughal S.R."/>
            <person name="Do T."/>
            <person name="Gilbert S.C."/>
            <person name="Witherden E.A."/>
            <person name="Didelot X."/>
            <person name="Beighton D."/>
        </authorList>
    </citation>
    <scope>NUCLEOTIDE SEQUENCE [LARGE SCALE GENOMIC DNA]</scope>
    <source>
        <strain evidence="2 3">R21091</strain>
    </source>
</reference>
<comment type="caution">
    <text evidence="2">The sequence shown here is derived from an EMBL/GenBank/DDBJ whole genome shotgun (WGS) entry which is preliminary data.</text>
</comment>
<accession>A0A1Q8VLV2</accession>
<protein>
    <submittedName>
        <fullName evidence="2">Uncharacterized protein</fullName>
    </submittedName>
</protein>
<evidence type="ECO:0000256" key="1">
    <source>
        <dbReference type="SAM" id="Phobius"/>
    </source>
</evidence>
<dbReference type="EMBL" id="MSKK01000002">
    <property type="protein sequence ID" value="OLO49081.1"/>
    <property type="molecule type" value="Genomic_DNA"/>
</dbReference>
<evidence type="ECO:0000313" key="2">
    <source>
        <dbReference type="EMBL" id="OLO49081.1"/>
    </source>
</evidence>
<dbReference type="AlphaFoldDB" id="A0A1Q8VLV2"/>
<keyword evidence="1" id="KW-1133">Transmembrane helix</keyword>
<feature type="transmembrane region" description="Helical" evidence="1">
    <location>
        <begin position="65"/>
        <end position="85"/>
    </location>
</feature>
<organism evidence="2 3">
    <name type="scientific">Actinomyces oris</name>
    <dbReference type="NCBI Taxonomy" id="544580"/>
    <lineage>
        <taxon>Bacteria</taxon>
        <taxon>Bacillati</taxon>
        <taxon>Actinomycetota</taxon>
        <taxon>Actinomycetes</taxon>
        <taxon>Actinomycetales</taxon>
        <taxon>Actinomycetaceae</taxon>
        <taxon>Actinomyces</taxon>
    </lineage>
</organism>